<organism evidence="2 3">
    <name type="scientific">Campylobacter porcelli</name>
    <dbReference type="NCBI Taxonomy" id="1660073"/>
    <lineage>
        <taxon>Bacteria</taxon>
        <taxon>Pseudomonadati</taxon>
        <taxon>Campylobacterota</taxon>
        <taxon>Epsilonproteobacteria</taxon>
        <taxon>Campylobacterales</taxon>
        <taxon>Campylobacteraceae</taxon>
        <taxon>Campylobacter</taxon>
    </lineage>
</organism>
<dbReference type="STRING" id="1660073.CSUIS_0813"/>
<accession>A0A1X9SWH5</accession>
<keyword evidence="1" id="KW-1133">Transmembrane helix</keyword>
<proteinExistence type="predicted"/>
<evidence type="ECO:0000313" key="2">
    <source>
        <dbReference type="EMBL" id="ARR00628.1"/>
    </source>
</evidence>
<name>A0A1X9SWH5_9BACT</name>
<dbReference type="AlphaFoldDB" id="A0A1X9SWH5"/>
<gene>
    <name evidence="2" type="ORF">CSUIS_0813</name>
</gene>
<evidence type="ECO:0000256" key="1">
    <source>
        <dbReference type="SAM" id="Phobius"/>
    </source>
</evidence>
<sequence length="91" mass="10633">MAQICLNLSNICIFYSQIFAKLYLIKQNNGNIIAMRNLIIFTILVLLLQGCLWVNKRGISDKYYNGCKEYYDASGVYHKKCDENLIDWKDL</sequence>
<keyword evidence="1" id="KW-0472">Membrane</keyword>
<evidence type="ECO:0000313" key="3">
    <source>
        <dbReference type="Proteomes" id="UP000194260"/>
    </source>
</evidence>
<reference evidence="3" key="1">
    <citation type="journal article" date="2017" name="Genome Biol. Evol.">
        <title>Comparative Genomic Analysis Identifies a Campylobacter Clade Deficient in Selenium Metabolism.</title>
        <authorList>
            <person name="Miller W.G."/>
            <person name="Yee E."/>
            <person name="Lopes B.S."/>
            <person name="Chapman M.H."/>
            <person name="Huynh S."/>
            <person name="Bono J.L."/>
            <person name="Parker C.T."/>
            <person name="Strachan N.J.C."/>
            <person name="Forbes K.J."/>
        </authorList>
    </citation>
    <scope>NUCLEOTIDE SEQUENCE [LARGE SCALE GENOMIC DNA]</scope>
    <source>
        <strain evidence="3">RM6137</strain>
    </source>
</reference>
<dbReference type="EMBL" id="CP018789">
    <property type="protein sequence ID" value="ARR00628.1"/>
    <property type="molecule type" value="Genomic_DNA"/>
</dbReference>
<dbReference type="Proteomes" id="UP000194260">
    <property type="component" value="Chromosome"/>
</dbReference>
<keyword evidence="1" id="KW-0812">Transmembrane</keyword>
<protein>
    <submittedName>
        <fullName evidence="2">Uncharacterized protein</fullName>
    </submittedName>
</protein>
<dbReference type="KEGG" id="camy:CSUIS_0813"/>
<feature type="transmembrane region" description="Helical" evidence="1">
    <location>
        <begin position="33"/>
        <end position="54"/>
    </location>
</feature>